<evidence type="ECO:0000256" key="5">
    <source>
        <dbReference type="SAM" id="MobiDB-lite"/>
    </source>
</evidence>
<evidence type="ECO:0000313" key="6">
    <source>
        <dbReference type="EMBL" id="KAK4045022.1"/>
    </source>
</evidence>
<evidence type="ECO:0000256" key="3">
    <source>
        <dbReference type="ARBA" id="ARBA00022989"/>
    </source>
</evidence>
<organism evidence="6 7">
    <name type="scientific">Daphnia magna</name>
    <dbReference type="NCBI Taxonomy" id="35525"/>
    <lineage>
        <taxon>Eukaryota</taxon>
        <taxon>Metazoa</taxon>
        <taxon>Ecdysozoa</taxon>
        <taxon>Arthropoda</taxon>
        <taxon>Crustacea</taxon>
        <taxon>Branchiopoda</taxon>
        <taxon>Diplostraca</taxon>
        <taxon>Cladocera</taxon>
        <taxon>Anomopoda</taxon>
        <taxon>Daphniidae</taxon>
        <taxon>Daphnia</taxon>
    </lineage>
</organism>
<gene>
    <name evidence="6" type="ORF">OUZ56_032430</name>
</gene>
<dbReference type="Gene3D" id="3.30.1150.10">
    <property type="match status" value="1"/>
</dbReference>
<dbReference type="EMBL" id="JAOYFB010000041">
    <property type="protein sequence ID" value="KAK4045022.1"/>
    <property type="molecule type" value="Genomic_DNA"/>
</dbReference>
<name>A0ABR0B8V4_9CRUS</name>
<dbReference type="NCBIfam" id="TIGR01352">
    <property type="entry name" value="tonB_Cterm"/>
    <property type="match status" value="1"/>
</dbReference>
<feature type="region of interest" description="Disordered" evidence="5">
    <location>
        <begin position="77"/>
        <end position="98"/>
    </location>
</feature>
<dbReference type="Pfam" id="PF13103">
    <property type="entry name" value="TonB_2"/>
    <property type="match status" value="1"/>
</dbReference>
<feature type="region of interest" description="Disordered" evidence="5">
    <location>
        <begin position="330"/>
        <end position="396"/>
    </location>
</feature>
<evidence type="ECO:0000313" key="7">
    <source>
        <dbReference type="Proteomes" id="UP001234178"/>
    </source>
</evidence>
<dbReference type="InterPro" id="IPR006260">
    <property type="entry name" value="TonB/TolA_C"/>
</dbReference>
<evidence type="ECO:0008006" key="8">
    <source>
        <dbReference type="Google" id="ProtNLM"/>
    </source>
</evidence>
<protein>
    <recommendedName>
        <fullName evidence="8">TonB C-terminal domain-containing protein</fullName>
    </recommendedName>
</protein>
<feature type="region of interest" description="Disordered" evidence="5">
    <location>
        <begin position="1"/>
        <end position="39"/>
    </location>
</feature>
<keyword evidence="2" id="KW-0812">Transmembrane</keyword>
<reference evidence="6 7" key="1">
    <citation type="journal article" date="2023" name="Nucleic Acids Res.">
        <title>The hologenome of Daphnia magna reveals possible DNA methylation and microbiome-mediated evolution of the host genome.</title>
        <authorList>
            <person name="Chaturvedi A."/>
            <person name="Li X."/>
            <person name="Dhandapani V."/>
            <person name="Marshall H."/>
            <person name="Kissane S."/>
            <person name="Cuenca-Cambronero M."/>
            <person name="Asole G."/>
            <person name="Calvet F."/>
            <person name="Ruiz-Romero M."/>
            <person name="Marangio P."/>
            <person name="Guigo R."/>
            <person name="Rago D."/>
            <person name="Mirbahai L."/>
            <person name="Eastwood N."/>
            <person name="Colbourne J.K."/>
            <person name="Zhou J."/>
            <person name="Mallon E."/>
            <person name="Orsini L."/>
        </authorList>
    </citation>
    <scope>NUCLEOTIDE SEQUENCE [LARGE SCALE GENOMIC DNA]</scope>
    <source>
        <strain evidence="6">LRV0_1</strain>
    </source>
</reference>
<proteinExistence type="predicted"/>
<comment type="caution">
    <text evidence="6">The sequence shown here is derived from an EMBL/GenBank/DDBJ whole genome shotgun (WGS) entry which is preliminary data.</text>
</comment>
<evidence type="ECO:0000256" key="4">
    <source>
        <dbReference type="ARBA" id="ARBA00023136"/>
    </source>
</evidence>
<feature type="compositionally biased region" description="Basic residues" evidence="5">
    <location>
        <begin position="219"/>
        <end position="228"/>
    </location>
</feature>
<feature type="compositionally biased region" description="Basic and acidic residues" evidence="5">
    <location>
        <begin position="178"/>
        <end position="200"/>
    </location>
</feature>
<dbReference type="SUPFAM" id="SSF74653">
    <property type="entry name" value="TolA/TonB C-terminal domain"/>
    <property type="match status" value="1"/>
</dbReference>
<feature type="region of interest" description="Disordered" evidence="5">
    <location>
        <begin position="142"/>
        <end position="229"/>
    </location>
</feature>
<dbReference type="Proteomes" id="UP001234178">
    <property type="component" value="Unassembled WGS sequence"/>
</dbReference>
<feature type="compositionally biased region" description="Polar residues" evidence="5">
    <location>
        <begin position="337"/>
        <end position="346"/>
    </location>
</feature>
<keyword evidence="3" id="KW-1133">Transmembrane helix</keyword>
<evidence type="ECO:0000256" key="2">
    <source>
        <dbReference type="ARBA" id="ARBA00022692"/>
    </source>
</evidence>
<feature type="compositionally biased region" description="Basic and acidic residues" evidence="5">
    <location>
        <begin position="154"/>
        <end position="164"/>
    </location>
</feature>
<comment type="subcellular location">
    <subcellularLocation>
        <location evidence="1">Membrane</location>
        <topology evidence="1">Single-pass membrane protein</topology>
    </subcellularLocation>
</comment>
<feature type="compositionally biased region" description="Gly residues" evidence="5">
    <location>
        <begin position="369"/>
        <end position="387"/>
    </location>
</feature>
<sequence length="511" mass="53969">MPPTSRRCRIAGSPASRRWSSTPPGKWQNFGEFQSRSSPYRRRKTRALSWAILPSPSANDAILDRWRPSTTVLTTNCWRPPASEGNAEPLSLERQASSEAHSSLGSLALHGALVVALQRHIPPRPTDESTAIELVLGAAEDPSAAAGGVGDVRPGQEKNREGETPRPTGGASEAFVDGVRRGRAGDQPGEKARHLADRAQTKTFVPDPTNRLDRDQHQRLKSGRRAPRGKIAVQRRIPSTPRLWRAEATGGALGGGAEEAAALEPPADDGVRPPNAGHLLDAAMPSSAVRRGTEGAAPGLGIALGAVGADHRASANSENARPDVAEGYAAVPAANPGKTSDNVDSSQEAEKLMKSRGPSATVGSRQDGSGRGGEVGAGDLGANGATGDGSKAGPAGDGFGDVLDWNSRDGRLVGWYRKLHGKIDPLWKDAFPKEDLLELRQGTVILEFSVHRDGSITVAWPPVRRSGIDAFDKNVAAALRRASPVDPPPAVLGRDTVRIRAPFRVDNPLVK</sequence>
<accession>A0ABR0B8V4</accession>
<evidence type="ECO:0000256" key="1">
    <source>
        <dbReference type="ARBA" id="ARBA00004167"/>
    </source>
</evidence>
<keyword evidence="4" id="KW-0472">Membrane</keyword>
<keyword evidence="7" id="KW-1185">Reference proteome</keyword>